<name>A0A5B8VQ12_9BACT</name>
<dbReference type="EMBL" id="CP042434">
    <property type="protein sequence ID" value="QEC73590.1"/>
    <property type="molecule type" value="Genomic_DNA"/>
</dbReference>
<gene>
    <name evidence="1" type="ORF">FSB73_19895</name>
</gene>
<proteinExistence type="predicted"/>
<accession>A0A5B8VQ12</accession>
<evidence type="ECO:0000313" key="2">
    <source>
        <dbReference type="Proteomes" id="UP000321291"/>
    </source>
</evidence>
<protein>
    <submittedName>
        <fullName evidence="1">Uncharacterized protein</fullName>
    </submittedName>
</protein>
<organism evidence="1 2">
    <name type="scientific">Arachidicoccus ginsenosidivorans</name>
    <dbReference type="NCBI Taxonomy" id="496057"/>
    <lineage>
        <taxon>Bacteria</taxon>
        <taxon>Pseudomonadati</taxon>
        <taxon>Bacteroidota</taxon>
        <taxon>Chitinophagia</taxon>
        <taxon>Chitinophagales</taxon>
        <taxon>Chitinophagaceae</taxon>
        <taxon>Arachidicoccus</taxon>
    </lineage>
</organism>
<keyword evidence="2" id="KW-1185">Reference proteome</keyword>
<sequence>MKIKNSNKILILILVLTVAIPLLVAQIYLHKIKTGDFEYEKPTVRIEHPELDIKGSLSGVKAIKLIGGDYTDLLSATIIHGDLANYEITRNRAADSVEITQIADTLVFKYINANNARIRYVEDHFTKIRLNLPDNLPIYANNCHLRYPSLDKPLQISKLSPAEFFLDHGAILALGTQTLVFHSVPDTVIAGNKGKDVYLRDTTQATEDSLNNIYGKIGAVKIHVNHSTVDLEQPLIFDSLQLTMINNATFKLTHPIKIKSLRANIDPKTNIEGDFKSVSSINELLK</sequence>
<evidence type="ECO:0000313" key="1">
    <source>
        <dbReference type="EMBL" id="QEC73590.1"/>
    </source>
</evidence>
<dbReference type="KEGG" id="agi:FSB73_19895"/>
<dbReference type="RefSeq" id="WP_146786279.1">
    <property type="nucleotide sequence ID" value="NZ_CP042434.1"/>
</dbReference>
<reference evidence="1 2" key="1">
    <citation type="journal article" date="2017" name="Int. J. Syst. Evol. Microbiol.">
        <title>Arachidicoccus ginsenosidivorans sp. nov., with ginsenoside-converting activity isolated from ginseng cultivating soil.</title>
        <authorList>
            <person name="Siddiqi M.Z."/>
            <person name="Aslam Z."/>
            <person name="Im W.T."/>
        </authorList>
    </citation>
    <scope>NUCLEOTIDE SEQUENCE [LARGE SCALE GENOMIC DNA]</scope>
    <source>
        <strain evidence="1 2">Gsoil 809</strain>
    </source>
</reference>
<dbReference type="Proteomes" id="UP000321291">
    <property type="component" value="Chromosome"/>
</dbReference>
<dbReference type="OrthoDB" id="9832466at2"/>
<dbReference type="AlphaFoldDB" id="A0A5B8VQ12"/>